<dbReference type="InterPro" id="IPR036884">
    <property type="entry name" value="2Fe-2S-bd_dom_sf"/>
</dbReference>
<dbReference type="Gene3D" id="3.10.20.30">
    <property type="match status" value="1"/>
</dbReference>
<dbReference type="InterPro" id="IPR002888">
    <property type="entry name" value="2Fe-2S-bd"/>
</dbReference>
<dbReference type="AlphaFoldDB" id="H5Y1H3"/>
<dbReference type="STRING" id="768710.DesyoDRAFT_0393"/>
<dbReference type="InterPro" id="IPR001041">
    <property type="entry name" value="2Fe-2S_ferredoxin-type"/>
</dbReference>
<dbReference type="RefSeq" id="WP_007778720.1">
    <property type="nucleotide sequence ID" value="NZ_CM001441.1"/>
</dbReference>
<dbReference type="InterPro" id="IPR006058">
    <property type="entry name" value="2Fe2S_fd_BS"/>
</dbReference>
<dbReference type="eggNOG" id="COG2080">
    <property type="taxonomic scope" value="Bacteria"/>
</dbReference>
<feature type="domain" description="2Fe-2S ferredoxin-type" evidence="7">
    <location>
        <begin position="4"/>
        <end position="80"/>
    </location>
</feature>
<dbReference type="Proteomes" id="UP000005104">
    <property type="component" value="Chromosome"/>
</dbReference>
<dbReference type="GO" id="GO:0051537">
    <property type="term" value="F:2 iron, 2 sulfur cluster binding"/>
    <property type="evidence" value="ECO:0007669"/>
    <property type="project" value="UniProtKB-KW"/>
</dbReference>
<evidence type="ECO:0000256" key="3">
    <source>
        <dbReference type="ARBA" id="ARBA00023002"/>
    </source>
</evidence>
<keyword evidence="2" id="KW-0479">Metal-binding</keyword>
<keyword evidence="4" id="KW-0408">Iron</keyword>
<comment type="pathway">
    <text evidence="6">Alkaloid degradation; nicotine degradation.</text>
</comment>
<proteinExistence type="predicted"/>
<keyword evidence="5" id="KW-0411">Iron-sulfur</keyword>
<evidence type="ECO:0000313" key="8">
    <source>
        <dbReference type="EMBL" id="EHQ87586.1"/>
    </source>
</evidence>
<evidence type="ECO:0000256" key="2">
    <source>
        <dbReference type="ARBA" id="ARBA00022723"/>
    </source>
</evidence>
<dbReference type="CDD" id="cd00207">
    <property type="entry name" value="fer2"/>
    <property type="match status" value="1"/>
</dbReference>
<dbReference type="PANTHER" id="PTHR44379">
    <property type="entry name" value="OXIDOREDUCTASE WITH IRON-SULFUR SUBUNIT"/>
    <property type="match status" value="1"/>
</dbReference>
<name>H5Y1H3_9FIRM</name>
<dbReference type="PROSITE" id="PS51085">
    <property type="entry name" value="2FE2S_FER_2"/>
    <property type="match status" value="1"/>
</dbReference>
<keyword evidence="3" id="KW-0560">Oxidoreductase</keyword>
<dbReference type="FunFam" id="3.10.20.30:FF:000020">
    <property type="entry name" value="Xanthine dehydrogenase iron-sulfur subunit"/>
    <property type="match status" value="1"/>
</dbReference>
<organism evidence="8 9">
    <name type="scientific">Desulfosporosinus youngiae DSM 17734</name>
    <dbReference type="NCBI Taxonomy" id="768710"/>
    <lineage>
        <taxon>Bacteria</taxon>
        <taxon>Bacillati</taxon>
        <taxon>Bacillota</taxon>
        <taxon>Clostridia</taxon>
        <taxon>Eubacteriales</taxon>
        <taxon>Desulfitobacteriaceae</taxon>
        <taxon>Desulfosporosinus</taxon>
    </lineage>
</organism>
<dbReference type="InterPro" id="IPR012675">
    <property type="entry name" value="Beta-grasp_dom_sf"/>
</dbReference>
<evidence type="ECO:0000256" key="5">
    <source>
        <dbReference type="ARBA" id="ARBA00023014"/>
    </source>
</evidence>
<dbReference type="GO" id="GO:0016491">
    <property type="term" value="F:oxidoreductase activity"/>
    <property type="evidence" value="ECO:0007669"/>
    <property type="project" value="UniProtKB-KW"/>
</dbReference>
<dbReference type="InterPro" id="IPR051452">
    <property type="entry name" value="Diverse_Oxidoreductases"/>
</dbReference>
<evidence type="ECO:0000256" key="4">
    <source>
        <dbReference type="ARBA" id="ARBA00023004"/>
    </source>
</evidence>
<dbReference type="SUPFAM" id="SSF47741">
    <property type="entry name" value="CO dehydrogenase ISP C-domain like"/>
    <property type="match status" value="1"/>
</dbReference>
<evidence type="ECO:0000313" key="9">
    <source>
        <dbReference type="Proteomes" id="UP000005104"/>
    </source>
</evidence>
<dbReference type="PANTHER" id="PTHR44379:SF8">
    <property type="entry name" value="XANTHINE DEHYDROGENASE IRON-SULFUR-BINDING SUBUNIT XDHC-RELATED"/>
    <property type="match status" value="1"/>
</dbReference>
<protein>
    <submittedName>
        <fullName evidence="8">Aerobic-type carbon monoxide dehydrogenase, small subunit CoxS/CutS-like protein</fullName>
    </submittedName>
</protein>
<reference evidence="8 9" key="1">
    <citation type="submission" date="2011-11" db="EMBL/GenBank/DDBJ databases">
        <title>The Noncontiguous Finished genome of Desulfosporosinus youngiae DSM 17734.</title>
        <authorList>
            <consortium name="US DOE Joint Genome Institute (JGI-PGF)"/>
            <person name="Lucas S."/>
            <person name="Han J."/>
            <person name="Lapidus A."/>
            <person name="Cheng J.-F."/>
            <person name="Goodwin L."/>
            <person name="Pitluck S."/>
            <person name="Peters L."/>
            <person name="Ovchinnikova G."/>
            <person name="Lu M."/>
            <person name="Land M.L."/>
            <person name="Hauser L."/>
            <person name="Pester M."/>
            <person name="Spring S."/>
            <person name="Ollivier B."/>
            <person name="Rattei T."/>
            <person name="Klenk H.-P."/>
            <person name="Wagner M."/>
            <person name="Loy A."/>
            <person name="Woyke T.J."/>
        </authorList>
    </citation>
    <scope>NUCLEOTIDE SEQUENCE [LARGE SCALE GENOMIC DNA]</scope>
    <source>
        <strain evidence="8 9">DSM 17734</strain>
    </source>
</reference>
<dbReference type="Pfam" id="PF00111">
    <property type="entry name" value="Fer2"/>
    <property type="match status" value="1"/>
</dbReference>
<dbReference type="SUPFAM" id="SSF54292">
    <property type="entry name" value="2Fe-2S ferredoxin-like"/>
    <property type="match status" value="1"/>
</dbReference>
<dbReference type="InterPro" id="IPR036010">
    <property type="entry name" value="2Fe-2S_ferredoxin-like_sf"/>
</dbReference>
<keyword evidence="1" id="KW-0001">2Fe-2S</keyword>
<dbReference type="GO" id="GO:0046872">
    <property type="term" value="F:metal ion binding"/>
    <property type="evidence" value="ECO:0007669"/>
    <property type="project" value="UniProtKB-KW"/>
</dbReference>
<sequence length="164" mass="17370">MAQYHLEMTVNGNSVALDIDPGLRLLDVLRDCLHLTGTKEGCSEGECGACSVILDGELVDSCLVFAPQASGREVITIEGVARNGELDYLQQAFLDAGAVQCGYCTPGMILAAKVLLDRNPHPTRQEILKAISGNICRCTGYTKMVQGVELAAASKEAKEGAARA</sequence>
<evidence type="ECO:0000256" key="6">
    <source>
        <dbReference type="ARBA" id="ARBA00060707"/>
    </source>
</evidence>
<dbReference type="Pfam" id="PF01799">
    <property type="entry name" value="Fer2_2"/>
    <property type="match status" value="1"/>
</dbReference>
<dbReference type="EMBL" id="CM001441">
    <property type="protein sequence ID" value="EHQ87586.1"/>
    <property type="molecule type" value="Genomic_DNA"/>
</dbReference>
<dbReference type="Gene3D" id="1.10.150.120">
    <property type="entry name" value="[2Fe-2S]-binding domain"/>
    <property type="match status" value="1"/>
</dbReference>
<keyword evidence="9" id="KW-1185">Reference proteome</keyword>
<gene>
    <name evidence="8" type="ORF">DesyoDRAFT_0393</name>
</gene>
<dbReference type="PROSITE" id="PS00197">
    <property type="entry name" value="2FE2S_FER_1"/>
    <property type="match status" value="1"/>
</dbReference>
<evidence type="ECO:0000259" key="7">
    <source>
        <dbReference type="PROSITE" id="PS51085"/>
    </source>
</evidence>
<evidence type="ECO:0000256" key="1">
    <source>
        <dbReference type="ARBA" id="ARBA00022714"/>
    </source>
</evidence>
<accession>H5Y1H3</accession>
<dbReference type="HOGENOM" id="CLU_052511_3_1_9"/>